<keyword evidence="3" id="KW-1185">Reference proteome</keyword>
<dbReference type="AlphaFoldDB" id="A0AAV4LSD5"/>
<reference evidence="2 3" key="1">
    <citation type="submission" date="2021-06" db="EMBL/GenBank/DDBJ databases">
        <title>Genome sequence of Babesia caballi.</title>
        <authorList>
            <person name="Yamagishi J."/>
            <person name="Kidaka T."/>
            <person name="Ochi A."/>
        </authorList>
    </citation>
    <scope>NUCLEOTIDE SEQUENCE [LARGE SCALE GENOMIC DNA]</scope>
    <source>
        <strain evidence="2">USDA-D6B2</strain>
    </source>
</reference>
<gene>
    <name evidence="2" type="ORF">BcabD6B2_14110</name>
</gene>
<dbReference type="RefSeq" id="XP_067714047.1">
    <property type="nucleotide sequence ID" value="XM_067857946.1"/>
</dbReference>
<dbReference type="Proteomes" id="UP001497744">
    <property type="component" value="Unassembled WGS sequence"/>
</dbReference>
<evidence type="ECO:0000313" key="3">
    <source>
        <dbReference type="Proteomes" id="UP001497744"/>
    </source>
</evidence>
<name>A0AAV4LSD5_BABCB</name>
<dbReference type="GeneID" id="94193459"/>
<protein>
    <submittedName>
        <fullName evidence="2">Outer membrane, OMP85 family protein</fullName>
    </submittedName>
</protein>
<dbReference type="EMBL" id="BPLF01000001">
    <property type="protein sequence ID" value="GIX61976.1"/>
    <property type="molecule type" value="Genomic_DNA"/>
</dbReference>
<accession>A0AAV4LSD5</accession>
<organism evidence="2 3">
    <name type="scientific">Babesia caballi</name>
    <dbReference type="NCBI Taxonomy" id="5871"/>
    <lineage>
        <taxon>Eukaryota</taxon>
        <taxon>Sar</taxon>
        <taxon>Alveolata</taxon>
        <taxon>Apicomplexa</taxon>
        <taxon>Aconoidasida</taxon>
        <taxon>Piroplasmida</taxon>
        <taxon>Babesiidae</taxon>
        <taxon>Babesia</taxon>
    </lineage>
</organism>
<evidence type="ECO:0000313" key="2">
    <source>
        <dbReference type="EMBL" id="GIX61976.1"/>
    </source>
</evidence>
<proteinExistence type="predicted"/>
<dbReference type="Gene3D" id="2.40.160.50">
    <property type="entry name" value="membrane protein fhac: a member of the omp85/tpsb transporter family"/>
    <property type="match status" value="1"/>
</dbReference>
<sequence>MAEGQQPTEPVAAPPATAQSGGEVLHIDVSKALGDVRVVLKGLSRIRSSAVYPDLKPIKAANTVEELLTLLDESHGVLFEDLGRDTPTQRLNRLGIFKSVVSNVQRGKRPGDVDIVFEFEEKNASYSIGVTTNQKAEANVVGDVGTDCTAFQEIRGEVPGIFGTCNSVALQLNNSGYGSQRISVSCMARIGVNGAQGSCFVPRNFGLPNFTGMFQLFTSQSDFTNYSSFSTSTKGLSFTLSDTNKRHQLSWEASMNDLYPAFNERRRASEAVLRHAGRSLKNAVAYQYILDDLRGDGIPSDGHCTQFKFEAGLPGGDRQFFKFDYSMLYAKLLRQKLIMHTNVSLGYLRPFGAFGGGSNLLDRFHFTGNGGAGTAFRGFGYRGVGPCDYGSTFDVEKKEWRRVPEHTGGDCYANLQFALHCPVEYKDYRVPLAFCFLNVGALTSKADRQPHESVYAHMLRDLRMSLGAGVSMPLASGCWLEAFVAQPLLYSPSDTISRLQMGLRFKHNIM</sequence>
<evidence type="ECO:0000256" key="1">
    <source>
        <dbReference type="SAM" id="MobiDB-lite"/>
    </source>
</evidence>
<comment type="caution">
    <text evidence="2">The sequence shown here is derived from an EMBL/GenBank/DDBJ whole genome shotgun (WGS) entry which is preliminary data.</text>
</comment>
<feature type="compositionally biased region" description="Low complexity" evidence="1">
    <location>
        <begin position="1"/>
        <end position="19"/>
    </location>
</feature>
<feature type="region of interest" description="Disordered" evidence="1">
    <location>
        <begin position="1"/>
        <end position="20"/>
    </location>
</feature>